<dbReference type="STRING" id="608538.HTH_0438"/>
<dbReference type="CDD" id="cd20736">
    <property type="entry name" value="PoNe_Nuclease"/>
    <property type="match status" value="1"/>
</dbReference>
<keyword evidence="4" id="KW-1185">Reference proteome</keyword>
<dbReference type="Proteomes" id="UP000002574">
    <property type="component" value="Chromosome"/>
</dbReference>
<dbReference type="InterPro" id="IPR011856">
    <property type="entry name" value="tRNA_endonuc-like_dom_sf"/>
</dbReference>
<proteinExistence type="inferred from homology"/>
<evidence type="ECO:0000256" key="1">
    <source>
        <dbReference type="ARBA" id="ARBA00006738"/>
    </source>
</evidence>
<dbReference type="RefSeq" id="WP_012963085.1">
    <property type="nucleotide sequence ID" value="NC_013799.1"/>
</dbReference>
<dbReference type="HAMAP" id="MF_00048">
    <property type="entry name" value="UPF0102"/>
    <property type="match status" value="1"/>
</dbReference>
<dbReference type="NCBIfam" id="NF009150">
    <property type="entry name" value="PRK12497.1-3"/>
    <property type="match status" value="1"/>
</dbReference>
<dbReference type="InterPro" id="IPR011335">
    <property type="entry name" value="Restrct_endonuc-II-like"/>
</dbReference>
<gene>
    <name evidence="3" type="ordered locus">HTH_0438</name>
</gene>
<evidence type="ECO:0000313" key="3">
    <source>
        <dbReference type="EMBL" id="BAI68902.1"/>
    </source>
</evidence>
<dbReference type="eggNOG" id="COG0792">
    <property type="taxonomic scope" value="Bacteria"/>
</dbReference>
<dbReference type="AlphaFoldDB" id="D3DGF0"/>
<dbReference type="EMBL" id="AP011112">
    <property type="protein sequence ID" value="BAI68902.1"/>
    <property type="molecule type" value="Genomic_DNA"/>
</dbReference>
<organism evidence="3 4">
    <name type="scientific">Hydrogenobacter thermophilus (strain DSM 6534 / IAM 12695 / TK-6)</name>
    <dbReference type="NCBI Taxonomy" id="608538"/>
    <lineage>
        <taxon>Bacteria</taxon>
        <taxon>Pseudomonadati</taxon>
        <taxon>Aquificota</taxon>
        <taxon>Aquificia</taxon>
        <taxon>Aquificales</taxon>
        <taxon>Aquificaceae</taxon>
        <taxon>Hydrogenobacter</taxon>
    </lineage>
</organism>
<dbReference type="KEGG" id="hth:HTH_0438"/>
<dbReference type="InterPro" id="IPR003509">
    <property type="entry name" value="UPF0102_YraN-like"/>
</dbReference>
<dbReference type="OrthoDB" id="9802516at2"/>
<comment type="similarity">
    <text evidence="1 2">Belongs to the UPF0102 family.</text>
</comment>
<dbReference type="GO" id="GO:0003676">
    <property type="term" value="F:nucleic acid binding"/>
    <property type="evidence" value="ECO:0007669"/>
    <property type="project" value="InterPro"/>
</dbReference>
<reference evidence="3 4" key="1">
    <citation type="journal article" date="2010" name="J. Bacteriol.">
        <title>Complete genome sequence of the thermophilic, obligately chemolithoautotrophic hydrogen-oxidizing bacterium Hydrogenobacter thermophilus TK-6.</title>
        <authorList>
            <person name="Arai H."/>
            <person name="Kanbe H."/>
            <person name="Ishii M."/>
            <person name="Igarashi Y."/>
        </authorList>
    </citation>
    <scope>NUCLEOTIDE SEQUENCE [LARGE SCALE GENOMIC DNA]</scope>
    <source>
        <strain evidence="4">DSM 6534 / IAM 12695 / TK-6 [Tokyo]</strain>
    </source>
</reference>
<protein>
    <recommendedName>
        <fullName evidence="2">UPF0102 protein HTH_0438</fullName>
    </recommendedName>
</protein>
<dbReference type="SUPFAM" id="SSF52980">
    <property type="entry name" value="Restriction endonuclease-like"/>
    <property type="match status" value="1"/>
</dbReference>
<name>D3DGF0_HYDTT</name>
<dbReference type="Gene3D" id="3.40.1350.10">
    <property type="match status" value="1"/>
</dbReference>
<sequence length="109" mass="12511">MSRKGKEFEDIACKYLESLGYQILARNFYCKGGEIDIIAKDGDTLVFVEVKGTKAKSFGDPAERIDRIKMERLLRCIEEYLSLCHTESLRLDALIIRGKDIEHIRGIEL</sequence>
<evidence type="ECO:0000313" key="4">
    <source>
        <dbReference type="Proteomes" id="UP000002574"/>
    </source>
</evidence>
<dbReference type="PANTHER" id="PTHR34039">
    <property type="entry name" value="UPF0102 PROTEIN YRAN"/>
    <property type="match status" value="1"/>
</dbReference>
<dbReference type="Pfam" id="PF02021">
    <property type="entry name" value="UPF0102"/>
    <property type="match status" value="1"/>
</dbReference>
<dbReference type="KEGG" id="hte:Hydth_0436"/>
<evidence type="ECO:0000256" key="2">
    <source>
        <dbReference type="HAMAP-Rule" id="MF_00048"/>
    </source>
</evidence>
<accession>D3DGF0</accession>
<dbReference type="PANTHER" id="PTHR34039:SF1">
    <property type="entry name" value="UPF0102 PROTEIN YRAN"/>
    <property type="match status" value="1"/>
</dbReference>
<dbReference type="PATRIC" id="fig|608538.5.peg.442"/>